<reference evidence="2 3" key="1">
    <citation type="journal article" date="2014" name="PLoS Genet.">
        <title>The Genome of Spironucleus salmonicida Highlights a Fish Pathogen Adapted to Fluctuating Environments.</title>
        <authorList>
            <person name="Xu F."/>
            <person name="Jerlstrom-Hultqvist J."/>
            <person name="Einarsson E."/>
            <person name="Astvaldsson A."/>
            <person name="Svard S.G."/>
            <person name="Andersson J.O."/>
        </authorList>
    </citation>
    <scope>NUCLEOTIDE SEQUENCE</scope>
    <source>
        <strain evidence="3">ATCC 50377</strain>
    </source>
</reference>
<evidence type="ECO:0000313" key="2">
    <source>
        <dbReference type="EMBL" id="EST46277.1"/>
    </source>
</evidence>
<feature type="region of interest" description="Disordered" evidence="1">
    <location>
        <begin position="417"/>
        <end position="466"/>
    </location>
</feature>
<dbReference type="EMBL" id="AUWU02000004">
    <property type="protein sequence ID" value="KAH0574139.1"/>
    <property type="molecule type" value="Genomic_DNA"/>
</dbReference>
<protein>
    <submittedName>
        <fullName evidence="2">Uncharacterized protein</fullName>
    </submittedName>
</protein>
<feature type="compositionally biased region" description="Polar residues" evidence="1">
    <location>
        <begin position="419"/>
        <end position="431"/>
    </location>
</feature>
<organism evidence="2">
    <name type="scientific">Spironucleus salmonicida</name>
    <dbReference type="NCBI Taxonomy" id="348837"/>
    <lineage>
        <taxon>Eukaryota</taxon>
        <taxon>Metamonada</taxon>
        <taxon>Diplomonadida</taxon>
        <taxon>Hexamitidae</taxon>
        <taxon>Hexamitinae</taxon>
        <taxon>Spironucleus</taxon>
    </lineage>
</organism>
<accession>V6LNM8</accession>
<evidence type="ECO:0000313" key="3">
    <source>
        <dbReference type="EMBL" id="KAH0574139.1"/>
    </source>
</evidence>
<proteinExistence type="predicted"/>
<dbReference type="EMBL" id="KI546079">
    <property type="protein sequence ID" value="EST46277.1"/>
    <property type="molecule type" value="Genomic_DNA"/>
</dbReference>
<feature type="compositionally biased region" description="Polar residues" evidence="1">
    <location>
        <begin position="452"/>
        <end position="466"/>
    </location>
</feature>
<name>V6LNM8_9EUKA</name>
<sequence>MNASINDCFKACIGSQYIFWIYDKRLQSQYATHYLPTQSDNDAFWQEYIEKFISSPNNTNVQYKNKAIDPKYNSGIPFDSDIYINIDEKEYLVSYYQILLQGRQKQLAQQKLDNIQNMNENDIMQTFKQLVSAHKFIPKQDIMQLIQQATVEFLSFLNSRFEKSTIGGNPQGNPLGIQPIIMLRDKLDLSKSKSDEHVYRYGFHIYYFGVKFTFQWKYFIKEYFTFSPQLIQNLQMLLPHTTLDQFLDTQPLVGAISLPLSNSKAKSYSRFYNSDNNKYVDVTTDILLLLALNPFQGQPAKIQQQYSYLILDEFQSFVEYLQINQTQSYEHAITVAINFIMQHSKADPSLLELYKQYGHPSYQQRIQIIQYLINIYSGKHRFMLLQCAYYLIMCGNDQTTQLKYNSVQQILDTYVPSIDTPQGNPQGTPQGNPIIDNNVDDEYVDESVDDSTTQGNPLGTPQGTSLDGEVSQVSYLLNSDTLVNTSSEDTVWLESKRNRFQKKYLLQYSNNFSTFIKITNQQSNQYYYCSNYIILQIILTYNIINNQYIYKILKVFLLSIIMEYFFKLIIHS</sequence>
<feature type="compositionally biased region" description="Acidic residues" evidence="1">
    <location>
        <begin position="438"/>
        <end position="449"/>
    </location>
</feature>
<dbReference type="Proteomes" id="UP000018208">
    <property type="component" value="Unassembled WGS sequence"/>
</dbReference>
<evidence type="ECO:0000313" key="4">
    <source>
        <dbReference type="Proteomes" id="UP000018208"/>
    </source>
</evidence>
<dbReference type="AlphaFoldDB" id="V6LNM8"/>
<dbReference type="VEuPathDB" id="GiardiaDB:SS50377_24085"/>
<gene>
    <name evidence="2" type="ORF">SS50377_13711</name>
    <name evidence="3" type="ORF">SS50377_24085</name>
</gene>
<reference evidence="3" key="2">
    <citation type="submission" date="2020-12" db="EMBL/GenBank/DDBJ databases">
        <title>New Spironucleus salmonicida genome in near-complete chromosomes.</title>
        <authorList>
            <person name="Xu F."/>
            <person name="Kurt Z."/>
            <person name="Jimenez-Gonzalez A."/>
            <person name="Astvaldsson A."/>
            <person name="Andersson J.O."/>
            <person name="Svard S.G."/>
        </authorList>
    </citation>
    <scope>NUCLEOTIDE SEQUENCE</scope>
    <source>
        <strain evidence="3">ATCC 50377</strain>
    </source>
</reference>
<keyword evidence="4" id="KW-1185">Reference proteome</keyword>
<evidence type="ECO:0000256" key="1">
    <source>
        <dbReference type="SAM" id="MobiDB-lite"/>
    </source>
</evidence>